<keyword evidence="1" id="KW-0328">Glycosyltransferase</keyword>
<dbReference type="EMBL" id="QFOL01000117">
    <property type="protein sequence ID" value="PZP50369.1"/>
    <property type="molecule type" value="Genomic_DNA"/>
</dbReference>
<evidence type="ECO:0000313" key="1">
    <source>
        <dbReference type="EMBL" id="PZP50369.1"/>
    </source>
</evidence>
<dbReference type="AlphaFoldDB" id="A0A2W5H9H8"/>
<sequence>MSAKLAFLPVLRLLAKAIDNFDQMVDDMSLPD</sequence>
<feature type="non-terminal residue" evidence="1">
    <location>
        <position position="32"/>
    </location>
</feature>
<dbReference type="Proteomes" id="UP000249769">
    <property type="component" value="Unassembled WGS sequence"/>
</dbReference>
<comment type="caution">
    <text evidence="1">The sequence shown here is derived from an EMBL/GenBank/DDBJ whole genome shotgun (WGS) entry which is preliminary data.</text>
</comment>
<proteinExistence type="predicted"/>
<keyword evidence="1" id="KW-0808">Transferase</keyword>
<protein>
    <submittedName>
        <fullName evidence="1">Xanthine phosphoribosyltransferase</fullName>
    </submittedName>
</protein>
<dbReference type="GO" id="GO:0016757">
    <property type="term" value="F:glycosyltransferase activity"/>
    <property type="evidence" value="ECO:0007669"/>
    <property type="project" value="UniProtKB-KW"/>
</dbReference>
<name>A0A2W5H9H8_9HYPH</name>
<organism evidence="1 2">
    <name type="scientific">Agrobacterium fabrum</name>
    <dbReference type="NCBI Taxonomy" id="1176649"/>
    <lineage>
        <taxon>Bacteria</taxon>
        <taxon>Pseudomonadati</taxon>
        <taxon>Pseudomonadota</taxon>
        <taxon>Alphaproteobacteria</taxon>
        <taxon>Hyphomicrobiales</taxon>
        <taxon>Rhizobiaceae</taxon>
        <taxon>Rhizobium/Agrobacterium group</taxon>
        <taxon>Agrobacterium</taxon>
        <taxon>Agrobacterium tumefaciens complex</taxon>
    </lineage>
</organism>
<evidence type="ECO:0000313" key="2">
    <source>
        <dbReference type="Proteomes" id="UP000249769"/>
    </source>
</evidence>
<reference evidence="1 2" key="1">
    <citation type="submission" date="2017-08" db="EMBL/GenBank/DDBJ databases">
        <title>Infants hospitalized years apart are colonized by the same room-sourced microbial strains.</title>
        <authorList>
            <person name="Brooks B."/>
            <person name="Olm M.R."/>
            <person name="Firek B.A."/>
            <person name="Baker R."/>
            <person name="Thomas B.C."/>
            <person name="Morowitz M.J."/>
            <person name="Banfield J.F."/>
        </authorList>
    </citation>
    <scope>NUCLEOTIDE SEQUENCE [LARGE SCALE GENOMIC DNA]</scope>
    <source>
        <strain evidence="1">S2_009_000_R2_73</strain>
    </source>
</reference>
<gene>
    <name evidence="1" type="ORF">DI595_11385</name>
</gene>
<accession>A0A2W5H9H8</accession>